<name>A0A5J4VFG2_9EUKA</name>
<dbReference type="InterPro" id="IPR015943">
    <property type="entry name" value="WD40/YVTN_repeat-like_dom_sf"/>
</dbReference>
<dbReference type="Gene3D" id="2.130.10.10">
    <property type="entry name" value="YVTN repeat-like/Quinoprotein amine dehydrogenase"/>
    <property type="match status" value="1"/>
</dbReference>
<accession>A0A5J4VFG2</accession>
<proteinExistence type="predicted"/>
<dbReference type="InterPro" id="IPR036322">
    <property type="entry name" value="WD40_repeat_dom_sf"/>
</dbReference>
<dbReference type="Proteomes" id="UP000324800">
    <property type="component" value="Unassembled WGS sequence"/>
</dbReference>
<dbReference type="EMBL" id="SNRW01007381">
    <property type="protein sequence ID" value="KAA6381330.1"/>
    <property type="molecule type" value="Genomic_DNA"/>
</dbReference>
<dbReference type="SUPFAM" id="SSF50978">
    <property type="entry name" value="WD40 repeat-like"/>
    <property type="match status" value="1"/>
</dbReference>
<sequence>MLADIVMHDYEARKMLYNFHKHNGNVQEISFSHTEQYIVTLGGFDDFVVVVWNVAEGKPSKSNPRIWDIDYKNIILVSNEIVQGHMRRIWTTAIIDNDDKYAYLGSTTGDIVAIDIQNYYIKHIGLVKDKDKLQAGISQIELFNLGDKLAAVVAEIVNGEIVLYKVNYPSNEKIPQLGTLGRTAVLGKITILKIQPLGYGLATKCMWWL</sequence>
<reference evidence="1 2" key="1">
    <citation type="submission" date="2019-03" db="EMBL/GenBank/DDBJ databases">
        <title>Single cell metagenomics reveals metabolic interactions within the superorganism composed of flagellate Streblomastix strix and complex community of Bacteroidetes bacteria on its surface.</title>
        <authorList>
            <person name="Treitli S.C."/>
            <person name="Kolisko M."/>
            <person name="Husnik F."/>
            <person name="Keeling P."/>
            <person name="Hampl V."/>
        </authorList>
    </citation>
    <scope>NUCLEOTIDE SEQUENCE [LARGE SCALE GENOMIC DNA]</scope>
    <source>
        <strain evidence="1">ST1C</strain>
    </source>
</reference>
<gene>
    <name evidence="1" type="ORF">EZS28_023142</name>
</gene>
<protein>
    <submittedName>
        <fullName evidence="1">Uncharacterized protein</fullName>
    </submittedName>
</protein>
<comment type="caution">
    <text evidence="1">The sequence shown here is derived from an EMBL/GenBank/DDBJ whole genome shotgun (WGS) entry which is preliminary data.</text>
</comment>
<evidence type="ECO:0000313" key="2">
    <source>
        <dbReference type="Proteomes" id="UP000324800"/>
    </source>
</evidence>
<dbReference type="AlphaFoldDB" id="A0A5J4VFG2"/>
<evidence type="ECO:0000313" key="1">
    <source>
        <dbReference type="EMBL" id="KAA6381330.1"/>
    </source>
</evidence>
<organism evidence="1 2">
    <name type="scientific">Streblomastix strix</name>
    <dbReference type="NCBI Taxonomy" id="222440"/>
    <lineage>
        <taxon>Eukaryota</taxon>
        <taxon>Metamonada</taxon>
        <taxon>Preaxostyla</taxon>
        <taxon>Oxymonadida</taxon>
        <taxon>Streblomastigidae</taxon>
        <taxon>Streblomastix</taxon>
    </lineage>
</organism>